<protein>
    <submittedName>
        <fullName evidence="2">Uncharacterized protein</fullName>
    </submittedName>
</protein>
<reference evidence="2" key="1">
    <citation type="journal article" date="2022" name="Int. J. Syst. Evol. Microbiol.">
        <title>Pseudomonas aegrilactucae sp. nov. and Pseudomonas morbosilactucae sp. nov., pathogens causing bacterial rot of lettuce in Japan.</title>
        <authorList>
            <person name="Sawada H."/>
            <person name="Fujikawa T."/>
            <person name="Satou M."/>
        </authorList>
    </citation>
    <scope>NUCLEOTIDE SEQUENCE</scope>
    <source>
        <strain evidence="2">0166_1</strain>
    </source>
</reference>
<name>A0A9E6Y461_9ACTN</name>
<sequence>MTVVGAANRSESLLVPLIAAWWLLATLYGLWLGRKHETSPPIAKLLADARAATVLPEQRPGLILLNRLWPLLISTIAAGALAFLAPQVAGIACGFAIIWALAWRHQEKAVTAIEERDGVEFFVERTSPFQPIKLVRAQGFRRDIAPVV</sequence>
<keyword evidence="1" id="KW-1133">Transmembrane helix</keyword>
<keyword evidence="3" id="KW-1185">Reference proteome</keyword>
<proteinExistence type="predicted"/>
<keyword evidence="1" id="KW-0472">Membrane</keyword>
<accession>A0A9E6Y461</accession>
<organism evidence="2 3">
    <name type="scientific">Capillimicrobium parvum</name>
    <dbReference type="NCBI Taxonomy" id="2884022"/>
    <lineage>
        <taxon>Bacteria</taxon>
        <taxon>Bacillati</taxon>
        <taxon>Actinomycetota</taxon>
        <taxon>Thermoleophilia</taxon>
        <taxon>Solirubrobacterales</taxon>
        <taxon>Capillimicrobiaceae</taxon>
        <taxon>Capillimicrobium</taxon>
    </lineage>
</organism>
<dbReference type="EMBL" id="CP087164">
    <property type="protein sequence ID" value="UGS39175.1"/>
    <property type="molecule type" value="Genomic_DNA"/>
</dbReference>
<feature type="transmembrane region" description="Helical" evidence="1">
    <location>
        <begin position="68"/>
        <end position="101"/>
    </location>
</feature>
<gene>
    <name evidence="2" type="ORF">DSM104329_05607</name>
</gene>
<dbReference type="Proteomes" id="UP001162834">
    <property type="component" value="Chromosome"/>
</dbReference>
<feature type="transmembrane region" description="Helical" evidence="1">
    <location>
        <begin position="12"/>
        <end position="31"/>
    </location>
</feature>
<keyword evidence="1" id="KW-0812">Transmembrane</keyword>
<evidence type="ECO:0000256" key="1">
    <source>
        <dbReference type="SAM" id="Phobius"/>
    </source>
</evidence>
<evidence type="ECO:0000313" key="2">
    <source>
        <dbReference type="EMBL" id="UGS39175.1"/>
    </source>
</evidence>
<dbReference type="AlphaFoldDB" id="A0A9E6Y461"/>
<evidence type="ECO:0000313" key="3">
    <source>
        <dbReference type="Proteomes" id="UP001162834"/>
    </source>
</evidence>
<dbReference type="RefSeq" id="WP_259313179.1">
    <property type="nucleotide sequence ID" value="NZ_CP087164.1"/>
</dbReference>
<dbReference type="KEGG" id="sbae:DSM104329_05607"/>